<keyword evidence="6" id="KW-0687">Ribonucleoprotein</keyword>
<organism evidence="8 10">
    <name type="scientific">Schizosaccharomyces japonicus (strain yFS275 / FY16936)</name>
    <name type="common">Fission yeast</name>
    <dbReference type="NCBI Taxonomy" id="402676"/>
    <lineage>
        <taxon>Eukaryota</taxon>
        <taxon>Fungi</taxon>
        <taxon>Dikarya</taxon>
        <taxon>Ascomycota</taxon>
        <taxon>Taphrinomycotina</taxon>
        <taxon>Schizosaccharomycetes</taxon>
        <taxon>Schizosaccharomycetales</taxon>
        <taxon>Schizosaccharomycetaceae</taxon>
        <taxon>Schizosaccharomyces</taxon>
    </lineage>
</organism>
<keyword evidence="4 8" id="KW-0689">Ribosomal protein</keyword>
<dbReference type="EMBL" id="KE651166">
    <property type="protein sequence ID" value="EEB07550.1"/>
    <property type="molecule type" value="Genomic_DNA"/>
</dbReference>
<dbReference type="HOGENOM" id="CLU_636405_0_0_1"/>
<accession>B6K0S9</accession>
<dbReference type="JaponicusDB" id="SJAG_02643">
    <property type="gene designation" value="rsm23"/>
</dbReference>
<dbReference type="OrthoDB" id="274828at2759"/>
<evidence type="ECO:0000256" key="3">
    <source>
        <dbReference type="ARBA" id="ARBA00022946"/>
    </source>
</evidence>
<dbReference type="Pfam" id="PF10236">
    <property type="entry name" value="DAP3"/>
    <property type="match status" value="1"/>
</dbReference>
<sequence length="431" mass="48247">MFLSCIESSIFRTTIQSTLKQCLCVSHAKRKFMSVRMIASDAKAGVTPSSQRESEPIAASNLLHHNTPKPTPLKIGAYDAKHDWSSTKNGCVFSIPKSAYEKLDTMGSITTQKKPFSFFDKPALLQRNITSTIVDILQRRTEFNSRDARYIIDGEPGSGRSVALIQAQLYAFQQPNILLLAVNNCDFWTNSTSAYEFEENSQQWIQPNLTASFLKPILEVNGNLLKKMALSNIPSDTPSALQNVSHLHDLLSIGVKNTTAAPAVLKLFFQQLQQLHLVDNAPVQILLTVDNLSIFTVPTRYKDPENKPIHPFNFQFINMIMEFLSGKRYFEHGTVLAATSSRPQVSTPSLNQALGKKAPNPYANLDDRVLQTLKEVNVLQSEPYSLEEARALMTYFVEANVCLESLDKHQQNYVLSGGNPRQFFHVCTSLT</sequence>
<keyword evidence="5" id="KW-0496">Mitochondrion</keyword>
<gene>
    <name evidence="9" type="primary">rsm23</name>
    <name evidence="8" type="ORF">SJAG_02643</name>
</gene>
<dbReference type="GO" id="GO:0005763">
    <property type="term" value="C:mitochondrial small ribosomal subunit"/>
    <property type="evidence" value="ECO:0000318"/>
    <property type="project" value="GO_Central"/>
</dbReference>
<name>B6K0S9_SCHJY</name>
<dbReference type="Proteomes" id="UP000001744">
    <property type="component" value="Unassembled WGS sequence"/>
</dbReference>
<protein>
    <recommendedName>
        <fullName evidence="7">Small ribosomal subunit protein mS29</fullName>
    </recommendedName>
</protein>
<reference evidence="8 10" key="1">
    <citation type="journal article" date="2011" name="Science">
        <title>Comparative functional genomics of the fission yeasts.</title>
        <authorList>
            <person name="Rhind N."/>
            <person name="Chen Z."/>
            <person name="Yassour M."/>
            <person name="Thompson D.A."/>
            <person name="Haas B.J."/>
            <person name="Habib N."/>
            <person name="Wapinski I."/>
            <person name="Roy S."/>
            <person name="Lin M.F."/>
            <person name="Heiman D.I."/>
            <person name="Young S.K."/>
            <person name="Furuya K."/>
            <person name="Guo Y."/>
            <person name="Pidoux A."/>
            <person name="Chen H.M."/>
            <person name="Robbertse B."/>
            <person name="Goldberg J.M."/>
            <person name="Aoki K."/>
            <person name="Bayne E.H."/>
            <person name="Berlin A.M."/>
            <person name="Desjardins C.A."/>
            <person name="Dobbs E."/>
            <person name="Dukaj L."/>
            <person name="Fan L."/>
            <person name="FitzGerald M.G."/>
            <person name="French C."/>
            <person name="Gujja S."/>
            <person name="Hansen K."/>
            <person name="Keifenheim D."/>
            <person name="Levin J.Z."/>
            <person name="Mosher R.A."/>
            <person name="Mueller C.A."/>
            <person name="Pfiffner J."/>
            <person name="Priest M."/>
            <person name="Russ C."/>
            <person name="Smialowska A."/>
            <person name="Swoboda P."/>
            <person name="Sykes S.M."/>
            <person name="Vaughn M."/>
            <person name="Vengrova S."/>
            <person name="Yoder R."/>
            <person name="Zeng Q."/>
            <person name="Allshire R."/>
            <person name="Baulcombe D."/>
            <person name="Birren B.W."/>
            <person name="Brown W."/>
            <person name="Ekwall K."/>
            <person name="Kellis M."/>
            <person name="Leatherwood J."/>
            <person name="Levin H."/>
            <person name="Margalit H."/>
            <person name="Martienssen R."/>
            <person name="Nieduszynski C.A."/>
            <person name="Spatafora J.W."/>
            <person name="Friedman N."/>
            <person name="Dalgaard J.Z."/>
            <person name="Baumann P."/>
            <person name="Niki H."/>
            <person name="Regev A."/>
            <person name="Nusbaum C."/>
        </authorList>
    </citation>
    <scope>NUCLEOTIDE SEQUENCE [LARGE SCALE GENOMIC DNA]</scope>
    <source>
        <strain evidence="10">yFS275 / FY16936</strain>
    </source>
</reference>
<proteinExistence type="inferred from homology"/>
<evidence type="ECO:0000256" key="6">
    <source>
        <dbReference type="ARBA" id="ARBA00023274"/>
    </source>
</evidence>
<evidence type="ECO:0000256" key="1">
    <source>
        <dbReference type="ARBA" id="ARBA00004173"/>
    </source>
</evidence>
<evidence type="ECO:0000256" key="2">
    <source>
        <dbReference type="ARBA" id="ARBA00009863"/>
    </source>
</evidence>
<comment type="subcellular location">
    <subcellularLocation>
        <location evidence="1">Mitochondrion</location>
    </subcellularLocation>
</comment>
<dbReference type="GO" id="GO:0003735">
    <property type="term" value="F:structural constituent of ribosome"/>
    <property type="evidence" value="ECO:0000318"/>
    <property type="project" value="GO_Central"/>
</dbReference>
<dbReference type="eggNOG" id="KOG3928">
    <property type="taxonomic scope" value="Eukaryota"/>
</dbReference>
<dbReference type="InterPro" id="IPR019368">
    <property type="entry name" value="Ribosomal_mS29"/>
</dbReference>
<dbReference type="PANTHER" id="PTHR12810">
    <property type="entry name" value="MITOCHONDRIAL 28S RIBOSOMAL PROTEIN S29"/>
    <property type="match status" value="1"/>
</dbReference>
<dbReference type="PANTHER" id="PTHR12810:SF0">
    <property type="entry name" value="SMALL RIBOSOMAL SUBUNIT PROTEIN MS29"/>
    <property type="match status" value="1"/>
</dbReference>
<dbReference type="STRING" id="402676.B6K0S9"/>
<dbReference type="GeneID" id="7047747"/>
<evidence type="ECO:0000313" key="8">
    <source>
        <dbReference type="EMBL" id="EEB07550.1"/>
    </source>
</evidence>
<evidence type="ECO:0000256" key="4">
    <source>
        <dbReference type="ARBA" id="ARBA00022980"/>
    </source>
</evidence>
<dbReference type="AlphaFoldDB" id="B6K0S9"/>
<comment type="similarity">
    <text evidence="2">Belongs to the mitochondrion-specific ribosomal protein mS29 family.</text>
</comment>
<evidence type="ECO:0000313" key="9">
    <source>
        <dbReference type="JaponicusDB" id="SJAG_02643"/>
    </source>
</evidence>
<dbReference type="RefSeq" id="XP_002173843.1">
    <property type="nucleotide sequence ID" value="XM_002173807.2"/>
</dbReference>
<dbReference type="VEuPathDB" id="FungiDB:SJAG_02643"/>
<evidence type="ECO:0000256" key="5">
    <source>
        <dbReference type="ARBA" id="ARBA00023128"/>
    </source>
</evidence>
<dbReference type="OMA" id="GLAHWMT"/>
<keyword evidence="10" id="KW-1185">Reference proteome</keyword>
<evidence type="ECO:0000313" key="10">
    <source>
        <dbReference type="Proteomes" id="UP000001744"/>
    </source>
</evidence>
<evidence type="ECO:0000256" key="7">
    <source>
        <dbReference type="ARBA" id="ARBA00035140"/>
    </source>
</evidence>
<keyword evidence="3" id="KW-0809">Transit peptide</keyword>